<protein>
    <submittedName>
        <fullName evidence="2">Uncharacterized protein</fullName>
    </submittedName>
</protein>
<feature type="transmembrane region" description="Helical" evidence="1">
    <location>
        <begin position="20"/>
        <end position="39"/>
    </location>
</feature>
<dbReference type="Proteomes" id="UP001604336">
    <property type="component" value="Unassembled WGS sequence"/>
</dbReference>
<reference evidence="3" key="1">
    <citation type="submission" date="2024-07" db="EMBL/GenBank/DDBJ databases">
        <title>Two chromosome-level genome assemblies of Korean endemic species Abeliophyllum distichum and Forsythia ovata (Oleaceae).</title>
        <authorList>
            <person name="Jang H."/>
        </authorList>
    </citation>
    <scope>NUCLEOTIDE SEQUENCE [LARGE SCALE GENOMIC DNA]</scope>
</reference>
<keyword evidence="1" id="KW-0812">Transmembrane</keyword>
<keyword evidence="1" id="KW-1133">Transmembrane helix</keyword>
<evidence type="ECO:0000313" key="3">
    <source>
        <dbReference type="Proteomes" id="UP001604336"/>
    </source>
</evidence>
<dbReference type="AlphaFoldDB" id="A0ABD1RT06"/>
<comment type="caution">
    <text evidence="2">The sequence shown here is derived from an EMBL/GenBank/DDBJ whole genome shotgun (WGS) entry which is preliminary data.</text>
</comment>
<keyword evidence="3" id="KW-1185">Reference proteome</keyword>
<sequence>MSTALKYGPSYRNAWKWYPMGTTISSSAIISNAFVSWWASKFWWKPNIRALDGLKCVQLVTIWNGFTGPTTSLAGNVEGQAVQPNGPQLQWWKERTWGMISISGHLLFTLSLQLAAERGGEKNWSL</sequence>
<evidence type="ECO:0000313" key="2">
    <source>
        <dbReference type="EMBL" id="KAL2491545.1"/>
    </source>
</evidence>
<proteinExistence type="predicted"/>
<dbReference type="EMBL" id="JBFOLK010000008">
    <property type="protein sequence ID" value="KAL2491545.1"/>
    <property type="molecule type" value="Genomic_DNA"/>
</dbReference>
<gene>
    <name evidence="2" type="ORF">Adt_27173</name>
</gene>
<name>A0ABD1RT06_9LAMI</name>
<evidence type="ECO:0000256" key="1">
    <source>
        <dbReference type="SAM" id="Phobius"/>
    </source>
</evidence>
<organism evidence="2 3">
    <name type="scientific">Abeliophyllum distichum</name>
    <dbReference type="NCBI Taxonomy" id="126358"/>
    <lineage>
        <taxon>Eukaryota</taxon>
        <taxon>Viridiplantae</taxon>
        <taxon>Streptophyta</taxon>
        <taxon>Embryophyta</taxon>
        <taxon>Tracheophyta</taxon>
        <taxon>Spermatophyta</taxon>
        <taxon>Magnoliopsida</taxon>
        <taxon>eudicotyledons</taxon>
        <taxon>Gunneridae</taxon>
        <taxon>Pentapetalae</taxon>
        <taxon>asterids</taxon>
        <taxon>lamiids</taxon>
        <taxon>Lamiales</taxon>
        <taxon>Oleaceae</taxon>
        <taxon>Forsythieae</taxon>
        <taxon>Abeliophyllum</taxon>
    </lineage>
</organism>
<keyword evidence="1" id="KW-0472">Membrane</keyword>
<accession>A0ABD1RT06</accession>